<dbReference type="Proteomes" id="UP000235728">
    <property type="component" value="Unassembled WGS sequence"/>
</dbReference>
<organism evidence="2 3">
    <name type="scientific">Beauveria bassiana</name>
    <name type="common">White muscardine disease fungus</name>
    <name type="synonym">Tritirachium shiotae</name>
    <dbReference type="NCBI Taxonomy" id="176275"/>
    <lineage>
        <taxon>Eukaryota</taxon>
        <taxon>Fungi</taxon>
        <taxon>Dikarya</taxon>
        <taxon>Ascomycota</taxon>
        <taxon>Pezizomycotina</taxon>
        <taxon>Sordariomycetes</taxon>
        <taxon>Hypocreomycetidae</taxon>
        <taxon>Hypocreales</taxon>
        <taxon>Cordycipitaceae</taxon>
        <taxon>Beauveria</taxon>
    </lineage>
</organism>
<evidence type="ECO:0000313" key="3">
    <source>
        <dbReference type="Proteomes" id="UP000235728"/>
    </source>
</evidence>
<gene>
    <name evidence="2" type="ORF">BM221_006556</name>
</gene>
<reference evidence="2 3" key="1">
    <citation type="journal article" date="2016" name="Appl. Microbiol. Biotechnol.">
        <title>Characterization of T-DNA insertion mutants with decreased virulence in the entomopathogenic fungus Beauveria bassiana JEF-007.</title>
        <authorList>
            <person name="Kim S."/>
            <person name="Lee S.J."/>
            <person name="Nai Y.S."/>
            <person name="Yu J.S."/>
            <person name="Lee M.R."/>
            <person name="Yang Y.T."/>
            <person name="Kim J.S."/>
        </authorList>
    </citation>
    <scope>NUCLEOTIDE SEQUENCE [LARGE SCALE GENOMIC DNA]</scope>
    <source>
        <strain evidence="2 3">JEF-007</strain>
    </source>
</reference>
<name>A0A2N6NHZ0_BEABA</name>
<feature type="compositionally biased region" description="Basic residues" evidence="1">
    <location>
        <begin position="86"/>
        <end position="95"/>
    </location>
</feature>
<evidence type="ECO:0000256" key="1">
    <source>
        <dbReference type="SAM" id="MobiDB-lite"/>
    </source>
</evidence>
<evidence type="ECO:0000313" key="2">
    <source>
        <dbReference type="EMBL" id="PMB66899.1"/>
    </source>
</evidence>
<comment type="caution">
    <text evidence="2">The sequence shown here is derived from an EMBL/GenBank/DDBJ whole genome shotgun (WGS) entry which is preliminary data.</text>
</comment>
<dbReference type="AlphaFoldDB" id="A0A2N6NHZ0"/>
<protein>
    <submittedName>
        <fullName evidence="2">Uncharacterized protein</fullName>
    </submittedName>
</protein>
<feature type="region of interest" description="Disordered" evidence="1">
    <location>
        <begin position="86"/>
        <end position="107"/>
    </location>
</feature>
<accession>A0A2N6NHZ0</accession>
<proteinExistence type="predicted"/>
<sequence>MSHLARVNRWLYQILDPILYLMDAKPYNQYALFWAAEHNLLAVAERALRAGTPVQPHNDVPSPLRPTRAQGGYEVLEFLTPHYTARHRRRGRTLRNRGSAAARPEAD</sequence>
<dbReference type="EMBL" id="MRVG01000007">
    <property type="protein sequence ID" value="PMB66899.1"/>
    <property type="molecule type" value="Genomic_DNA"/>
</dbReference>